<evidence type="ECO:0000313" key="1">
    <source>
        <dbReference type="EMBL" id="JAH38465.1"/>
    </source>
</evidence>
<accession>A0A0E9SCP9</accession>
<reference evidence="1" key="2">
    <citation type="journal article" date="2015" name="Fish Shellfish Immunol.">
        <title>Early steps in the European eel (Anguilla anguilla)-Vibrio vulnificus interaction in the gills: Role of the RtxA13 toxin.</title>
        <authorList>
            <person name="Callol A."/>
            <person name="Pajuelo D."/>
            <person name="Ebbesson L."/>
            <person name="Teles M."/>
            <person name="MacKenzie S."/>
            <person name="Amaro C."/>
        </authorList>
    </citation>
    <scope>NUCLEOTIDE SEQUENCE</scope>
</reference>
<reference evidence="1" key="1">
    <citation type="submission" date="2014-11" db="EMBL/GenBank/DDBJ databases">
        <authorList>
            <person name="Amaro Gonzalez C."/>
        </authorList>
    </citation>
    <scope>NUCLEOTIDE SEQUENCE</scope>
</reference>
<name>A0A0E9SCP9_ANGAN</name>
<sequence length="13" mass="1487">MVFLSPLRHSGEN</sequence>
<organism evidence="1">
    <name type="scientific">Anguilla anguilla</name>
    <name type="common">European freshwater eel</name>
    <name type="synonym">Muraena anguilla</name>
    <dbReference type="NCBI Taxonomy" id="7936"/>
    <lineage>
        <taxon>Eukaryota</taxon>
        <taxon>Metazoa</taxon>
        <taxon>Chordata</taxon>
        <taxon>Craniata</taxon>
        <taxon>Vertebrata</taxon>
        <taxon>Euteleostomi</taxon>
        <taxon>Actinopterygii</taxon>
        <taxon>Neopterygii</taxon>
        <taxon>Teleostei</taxon>
        <taxon>Anguilliformes</taxon>
        <taxon>Anguillidae</taxon>
        <taxon>Anguilla</taxon>
    </lineage>
</organism>
<proteinExistence type="predicted"/>
<protein>
    <submittedName>
        <fullName evidence="1">Uncharacterized protein</fullName>
    </submittedName>
</protein>
<dbReference type="EMBL" id="GBXM01070112">
    <property type="protein sequence ID" value="JAH38465.1"/>
    <property type="molecule type" value="Transcribed_RNA"/>
</dbReference>